<organism evidence="1">
    <name type="scientific">marine sediment metagenome</name>
    <dbReference type="NCBI Taxonomy" id="412755"/>
    <lineage>
        <taxon>unclassified sequences</taxon>
        <taxon>metagenomes</taxon>
        <taxon>ecological metagenomes</taxon>
    </lineage>
</organism>
<dbReference type="EMBL" id="LAZR01000185">
    <property type="protein sequence ID" value="KKN83413.1"/>
    <property type="molecule type" value="Genomic_DNA"/>
</dbReference>
<reference evidence="1" key="1">
    <citation type="journal article" date="2015" name="Nature">
        <title>Complex archaea that bridge the gap between prokaryotes and eukaryotes.</title>
        <authorList>
            <person name="Spang A."/>
            <person name="Saw J.H."/>
            <person name="Jorgensen S.L."/>
            <person name="Zaremba-Niedzwiedzka K."/>
            <person name="Martijn J."/>
            <person name="Lind A.E."/>
            <person name="van Eijk R."/>
            <person name="Schleper C."/>
            <person name="Guy L."/>
            <person name="Ettema T.J."/>
        </authorList>
    </citation>
    <scope>NUCLEOTIDE SEQUENCE</scope>
</reference>
<gene>
    <name evidence="1" type="ORF">LCGC14_0299480</name>
</gene>
<dbReference type="SUPFAM" id="SSF51735">
    <property type="entry name" value="NAD(P)-binding Rossmann-fold domains"/>
    <property type="match status" value="1"/>
</dbReference>
<dbReference type="Gene3D" id="3.40.50.720">
    <property type="entry name" value="NAD(P)-binding Rossmann-like Domain"/>
    <property type="match status" value="1"/>
</dbReference>
<comment type="caution">
    <text evidence="1">The sequence shown here is derived from an EMBL/GenBank/DDBJ whole genome shotgun (WGS) entry which is preliminary data.</text>
</comment>
<dbReference type="AlphaFoldDB" id="A0A0F9WWQ2"/>
<evidence type="ECO:0008006" key="2">
    <source>
        <dbReference type="Google" id="ProtNLM"/>
    </source>
</evidence>
<sequence length="346" mass="38040">MKKTYPEVFKNEEELEEAISRPTLPVVNMMKELKGDIIFLGVSGKMGISMAHMAKRACDMAGVKKRIIGVSRFSQAANKDYLESLGIETIAGDLVNQDFIKSLPDVENVIYLAGTKFGTQGNEPYTWIMNSFIPGLVVEQFKKSRIVALSTGCVYPLVDVNSGGSLESDQALPVGEYAQSCLGRERLFQYGSMENKTPISLIRLNYAVEMRYGVLVDIALKVKNNKPVDVTMGYANVIWQGDANAFILRSLLMCESPAKILNITGLETISVKDVAVKFGELMGEEVVVTGEEDDVALLSNSSLITKEMGSPEVSTDEVIKWTADWVKAGKSVHGKPTHFEVKDGKY</sequence>
<protein>
    <recommendedName>
        <fullName evidence="2">NAD-dependent epimerase/dehydratase domain-containing protein</fullName>
    </recommendedName>
</protein>
<accession>A0A0F9WWQ2</accession>
<proteinExistence type="predicted"/>
<evidence type="ECO:0000313" key="1">
    <source>
        <dbReference type="EMBL" id="KKN83413.1"/>
    </source>
</evidence>
<dbReference type="InterPro" id="IPR036291">
    <property type="entry name" value="NAD(P)-bd_dom_sf"/>
</dbReference>
<name>A0A0F9WWQ2_9ZZZZ</name>